<proteinExistence type="inferred from homology"/>
<keyword evidence="6" id="KW-0045">Antibiotic biosynthesis</keyword>
<dbReference type="Proteomes" id="UP000653578">
    <property type="component" value="Unassembled WGS sequence"/>
</dbReference>
<evidence type="ECO:0000313" key="9">
    <source>
        <dbReference type="EMBL" id="NOU63259.1"/>
    </source>
</evidence>
<keyword evidence="10" id="KW-1185">Reference proteome</keyword>
<dbReference type="Gene3D" id="3.90.470.20">
    <property type="entry name" value="4'-phosphopantetheinyl transferase domain"/>
    <property type="match status" value="2"/>
</dbReference>
<dbReference type="SUPFAM" id="SSF56214">
    <property type="entry name" value="4'-phosphopantetheinyl transferase"/>
    <property type="match status" value="2"/>
</dbReference>
<sequence length="231" mass="27213">MVEVYAVKLNSFWCKEQFNHLLTLVSSEKGSRIKRYYRLEDAQRVLAGDILIRYLLSQKLNLSNKDIRFGVNPYGKPFLLLDNEMHFNISHSGNWVVCCIDNQPLGIDVEQIQPIDLKLADRFFAFEEIVSLNHKKESEKINHFYNIWTLKESYIKAVGKGLSIPLNSFSIKFNKKGYITVTSKVDPDDYYFKQYELDRNYKLAVCAKCNEFQDEIQLIEMQNLYEHFIKK</sequence>
<dbReference type="InterPro" id="IPR004568">
    <property type="entry name" value="Ppantetheine-prot_Trfase_dom"/>
</dbReference>
<evidence type="ECO:0000256" key="5">
    <source>
        <dbReference type="ARBA" id="ARBA00022842"/>
    </source>
</evidence>
<accession>A0ABX1X5B4</accession>
<comment type="similarity">
    <text evidence="2">Belongs to the P-Pant transferase superfamily. Gsp/Sfp/HetI/AcpT family.</text>
</comment>
<dbReference type="InterPro" id="IPR055066">
    <property type="entry name" value="AASDHPPT_N"/>
</dbReference>
<feature type="domain" description="4'-phosphopantetheinyl transferase N-terminal" evidence="8">
    <location>
        <begin position="15"/>
        <end position="98"/>
    </location>
</feature>
<dbReference type="InterPro" id="IPR037143">
    <property type="entry name" value="4-PPantetheinyl_Trfase_dom_sf"/>
</dbReference>
<dbReference type="GO" id="GO:0016740">
    <property type="term" value="F:transferase activity"/>
    <property type="evidence" value="ECO:0007669"/>
    <property type="project" value="UniProtKB-KW"/>
</dbReference>
<evidence type="ECO:0000256" key="4">
    <source>
        <dbReference type="ARBA" id="ARBA00022723"/>
    </source>
</evidence>
<dbReference type="PANTHER" id="PTHR12215:SF10">
    <property type="entry name" value="L-AMINOADIPATE-SEMIALDEHYDE DEHYDROGENASE-PHOSPHOPANTETHEINYL TRANSFERASE"/>
    <property type="match status" value="1"/>
</dbReference>
<dbReference type="RefSeq" id="WP_171629063.1">
    <property type="nucleotide sequence ID" value="NZ_WHNY01000009.1"/>
</dbReference>
<evidence type="ECO:0000256" key="3">
    <source>
        <dbReference type="ARBA" id="ARBA00022679"/>
    </source>
</evidence>
<organism evidence="9 10">
    <name type="scientific">Paenibacillus plantarum</name>
    <dbReference type="NCBI Taxonomy" id="2654975"/>
    <lineage>
        <taxon>Bacteria</taxon>
        <taxon>Bacillati</taxon>
        <taxon>Bacillota</taxon>
        <taxon>Bacilli</taxon>
        <taxon>Bacillales</taxon>
        <taxon>Paenibacillaceae</taxon>
        <taxon>Paenibacillus</taxon>
    </lineage>
</organism>
<evidence type="ECO:0000256" key="1">
    <source>
        <dbReference type="ARBA" id="ARBA00001946"/>
    </source>
</evidence>
<keyword evidence="4" id="KW-0479">Metal-binding</keyword>
<dbReference type="NCBIfam" id="TIGR00556">
    <property type="entry name" value="pantethn_trn"/>
    <property type="match status" value="1"/>
</dbReference>
<evidence type="ECO:0000313" key="10">
    <source>
        <dbReference type="Proteomes" id="UP000653578"/>
    </source>
</evidence>
<protein>
    <submittedName>
        <fullName evidence="9">4'-phosphopantetheinyl transferase superfamily protein</fullName>
    </submittedName>
</protein>
<name>A0ABX1X5B4_9BACL</name>
<dbReference type="PANTHER" id="PTHR12215">
    <property type="entry name" value="PHOSPHOPANTETHEINE TRANSFERASE"/>
    <property type="match status" value="1"/>
</dbReference>
<dbReference type="InterPro" id="IPR008278">
    <property type="entry name" value="4-PPantetheinyl_Trfase_dom"/>
</dbReference>
<dbReference type="Pfam" id="PF22624">
    <property type="entry name" value="AASDHPPT_N"/>
    <property type="match status" value="1"/>
</dbReference>
<comment type="cofactor">
    <cofactor evidence="1">
        <name>Mg(2+)</name>
        <dbReference type="ChEBI" id="CHEBI:18420"/>
    </cofactor>
</comment>
<evidence type="ECO:0000259" key="8">
    <source>
        <dbReference type="Pfam" id="PF22624"/>
    </source>
</evidence>
<evidence type="ECO:0000259" key="7">
    <source>
        <dbReference type="Pfam" id="PF01648"/>
    </source>
</evidence>
<reference evidence="9 10" key="1">
    <citation type="submission" date="2019-10" db="EMBL/GenBank/DDBJ databases">
        <title>Description of Paenibacillus humi sp. nov.</title>
        <authorList>
            <person name="Carlier A."/>
            <person name="Qi S."/>
        </authorList>
    </citation>
    <scope>NUCLEOTIDE SEQUENCE [LARGE SCALE GENOMIC DNA]</scope>
    <source>
        <strain evidence="9 10">LMG 31461</strain>
    </source>
</reference>
<keyword evidence="3 9" id="KW-0808">Transferase</keyword>
<feature type="domain" description="4'-phosphopantetheinyl transferase" evidence="7">
    <location>
        <begin position="104"/>
        <end position="206"/>
    </location>
</feature>
<dbReference type="InterPro" id="IPR050559">
    <property type="entry name" value="P-Pant_transferase_sf"/>
</dbReference>
<evidence type="ECO:0000256" key="6">
    <source>
        <dbReference type="ARBA" id="ARBA00023194"/>
    </source>
</evidence>
<dbReference type="Pfam" id="PF01648">
    <property type="entry name" value="ACPS"/>
    <property type="match status" value="1"/>
</dbReference>
<keyword evidence="5" id="KW-0460">Magnesium</keyword>
<dbReference type="EMBL" id="WHNY01000009">
    <property type="protein sequence ID" value="NOU63259.1"/>
    <property type="molecule type" value="Genomic_DNA"/>
</dbReference>
<gene>
    <name evidence="9" type="ORF">GC096_04270</name>
</gene>
<evidence type="ECO:0000256" key="2">
    <source>
        <dbReference type="ARBA" id="ARBA00010990"/>
    </source>
</evidence>
<comment type="caution">
    <text evidence="9">The sequence shown here is derived from an EMBL/GenBank/DDBJ whole genome shotgun (WGS) entry which is preliminary data.</text>
</comment>